<dbReference type="InterPro" id="IPR059157">
    <property type="entry name" value="WDR36-Utp21_N"/>
</dbReference>
<evidence type="ECO:0000256" key="1">
    <source>
        <dbReference type="ARBA" id="ARBA00022574"/>
    </source>
</evidence>
<feature type="repeat" description="WD" evidence="3">
    <location>
        <begin position="871"/>
        <end position="912"/>
    </location>
</feature>
<feature type="domain" description="WDR36/Utp21 N-terminal" evidence="5">
    <location>
        <begin position="39"/>
        <end position="303"/>
    </location>
</feature>
<dbReference type="EMBL" id="NWSH01002631">
    <property type="protein sequence ID" value="PCG67805.1"/>
    <property type="molecule type" value="Genomic_DNA"/>
</dbReference>
<dbReference type="InterPro" id="IPR019775">
    <property type="entry name" value="WD40_repeat_CS"/>
</dbReference>
<dbReference type="InterPro" id="IPR007319">
    <property type="entry name" value="WDR36/Utp21_C"/>
</dbReference>
<feature type="repeat" description="WD" evidence="3">
    <location>
        <begin position="955"/>
        <end position="996"/>
    </location>
</feature>
<dbReference type="SMART" id="SM00320">
    <property type="entry name" value="WD40"/>
    <property type="match status" value="19"/>
</dbReference>
<dbReference type="InterPro" id="IPR036322">
    <property type="entry name" value="WD40_repeat_dom_sf"/>
</dbReference>
<dbReference type="InterPro" id="IPR001680">
    <property type="entry name" value="WD40_rpt"/>
</dbReference>
<gene>
    <name evidence="6" type="ORF">B5V51_5958</name>
</gene>
<evidence type="ECO:0000256" key="2">
    <source>
        <dbReference type="ARBA" id="ARBA00022737"/>
    </source>
</evidence>
<dbReference type="PROSITE" id="PS50294">
    <property type="entry name" value="WD_REPEATS_REGION"/>
    <property type="match status" value="1"/>
</dbReference>
<sequence>MPESSNSRIFTGSRVLGYVSTHVPFVARFIKRRGETLLCTSVGKWFHTYGCDKFRLLSVSGEHPGPITCMSGDSYHVYTASENNIYAWRRGCELKHVYKGHNAAVHLLFPFGIHLISVDEDNVLKIFDIKNESEFLELGFDEDSFKITTLCHLPTYLNKILLGSQQGQLQLWNLRTSKLVFTFQGWDSAVTVTEPAPAVDVVAVGLANGKIILHNLKFDQTVMEFVHDWGMVSALSFRLDGAPVMVTGSSEGHIVMWDLEEQRVLSQVQSAHYAKISGLKCLMSEPLMVTNSEDNSLKLWIFDMPDGGARLLRKREGHSQPPSMVCHCEPSGNNILAAGSDSSLHIMNTVSETFNKSLGKASHNRKASKKKKRLQIDNLVLPPITKISSCMQRDKQWDSIASLHEGFFMATTWSYNKMRMGDHKLKPPAMDKGVIATCLTVTHCGNFVVIGYNNGQVHKFNMQSGLHRGHYGKDEDLLAHKGAVRGVETDLCNQRVITVGADDLLKLWRFKSDEDNVLKIFDIKNESEFLELGFDEDSFKITTLCHLPTYLNKILLGSQQGQLQLWNLRTSKLVFTFQGWDSAVTVTEPAPAVDVVAVGLANGKIILHNLKFDQTVMEFVHDWGMVSALSFRLDGAPVMVTGSSEGHIVMWDLEEQRVLSQVQSAHYAKISGLKCLMSEPLMVTNSEDNSLKLWIFDMPDGGARLLRKREGHSQPPSMVCHCEPSGNNILAAGSDSSLHIMNTVSETFNKSLGKASHNRKASKKKKRLQIDNLVLPPITKISSCMQRDKQWDSIASLHEGFFMATTWSYNKMRMGDHKLKPPAMDKGVIATCLTVTHCGNFVVIGYNNGQVHKFNMQSGLHRGHYGKDEDLLAHKGAVRGVETDLCNQRVITVGADDLLKLWRFKSATTPYHVIRLQESVSSTKCHRDSGLLALANEDFSITLIDIDTMNIVRKFDGHDGRITDIEFDTQSRWLISASMDCTICTWDIPTAKLVDIFAVEQPCTSLSMSPTGDFLATTHVGEVGVFLWANRLLYERIFLKPIEKGEINIPKLRLPSTAPEKPEIDDLGTIHIGEEPEYISPIQISEELITLSDQPTSRWLNLLHLDIVKKRNKSKTPLTVPKSAPFFLPTIPSLELEFDLEKDKDSSDTKLLMPDSLSTLTVFGKKLIVCETDENYEKCIEKLKTLPPAAIEAEVTSMAPDAGGSVDVMKQFLKMLDIMLKSNRDFELAQSYMSLFLKMHTKAISQNEDLRETLVSVEETATKAWSKLQNQLMYNICVVKALKDM</sequence>
<protein>
    <submittedName>
        <fullName evidence="6">Uncharacterized protein</fullName>
    </submittedName>
</protein>
<feature type="repeat" description="WD" evidence="3">
    <location>
        <begin position="232"/>
        <end position="267"/>
    </location>
</feature>
<dbReference type="STRING" id="7102.A0A2A4J6U5"/>
<dbReference type="FunFam" id="2.130.10.10:FF:000109">
    <property type="entry name" value="WD repeat domain 36"/>
    <property type="match status" value="1"/>
</dbReference>
<dbReference type="PROSITE" id="PS50082">
    <property type="entry name" value="WD_REPEATS_2"/>
    <property type="match status" value="7"/>
</dbReference>
<dbReference type="SUPFAM" id="SSF50978">
    <property type="entry name" value="WD40 repeat-like"/>
    <property type="match status" value="3"/>
</dbReference>
<feature type="repeat" description="WD" evidence="3">
    <location>
        <begin position="269"/>
        <end position="300"/>
    </location>
</feature>
<dbReference type="InterPro" id="IPR015943">
    <property type="entry name" value="WD40/YVTN_repeat-like_dom_sf"/>
</dbReference>
<dbReference type="GO" id="GO:0032040">
    <property type="term" value="C:small-subunit processome"/>
    <property type="evidence" value="ECO:0007669"/>
    <property type="project" value="InterPro"/>
</dbReference>
<evidence type="ECO:0000259" key="4">
    <source>
        <dbReference type="Pfam" id="PF04192"/>
    </source>
</evidence>
<name>A0A2A4J6U5_HELVI</name>
<dbReference type="Pfam" id="PF25168">
    <property type="entry name" value="Beta-prop_WDR36-Utp21_2nd"/>
    <property type="match status" value="1"/>
</dbReference>
<dbReference type="PANTHER" id="PTHR22840:SF12">
    <property type="entry name" value="WD REPEAT-CONTAINING PROTEIN 36"/>
    <property type="match status" value="1"/>
</dbReference>
<accession>A0A2A4J6U5</accession>
<evidence type="ECO:0000259" key="5">
    <source>
        <dbReference type="Pfam" id="PF25171"/>
    </source>
</evidence>
<dbReference type="PANTHER" id="PTHR22840">
    <property type="entry name" value="WD REPEAT-CONTAINING PROTEIN 36"/>
    <property type="match status" value="1"/>
</dbReference>
<evidence type="ECO:0000313" key="6">
    <source>
        <dbReference type="EMBL" id="PCG67805.1"/>
    </source>
</evidence>
<keyword evidence="2" id="KW-0677">Repeat</keyword>
<organism evidence="6">
    <name type="scientific">Heliothis virescens</name>
    <name type="common">Tobacco budworm moth</name>
    <dbReference type="NCBI Taxonomy" id="7102"/>
    <lineage>
        <taxon>Eukaryota</taxon>
        <taxon>Metazoa</taxon>
        <taxon>Ecdysozoa</taxon>
        <taxon>Arthropoda</taxon>
        <taxon>Hexapoda</taxon>
        <taxon>Insecta</taxon>
        <taxon>Pterygota</taxon>
        <taxon>Neoptera</taxon>
        <taxon>Endopterygota</taxon>
        <taxon>Lepidoptera</taxon>
        <taxon>Glossata</taxon>
        <taxon>Ditrysia</taxon>
        <taxon>Noctuoidea</taxon>
        <taxon>Noctuidae</taxon>
        <taxon>Heliothinae</taxon>
        <taxon>Heliothis</taxon>
    </lineage>
</organism>
<feature type="repeat" description="WD" evidence="3">
    <location>
        <begin position="626"/>
        <end position="661"/>
    </location>
</feature>
<feature type="domain" description="WDR36/Utp21 C-terminal" evidence="4">
    <location>
        <begin position="1083"/>
        <end position="1283"/>
    </location>
</feature>
<feature type="repeat" description="WD" evidence="3">
    <location>
        <begin position="477"/>
        <end position="518"/>
    </location>
</feature>
<dbReference type="SUPFAM" id="SSF50960">
    <property type="entry name" value="TolB, C-terminal domain"/>
    <property type="match status" value="1"/>
</dbReference>
<keyword evidence="1 3" id="KW-0853">WD repeat</keyword>
<comment type="caution">
    <text evidence="6">The sequence shown here is derived from an EMBL/GenBank/DDBJ whole genome shotgun (WGS) entry which is preliminary data.</text>
</comment>
<dbReference type="Gene3D" id="2.130.10.10">
    <property type="entry name" value="YVTN repeat-like/Quinoprotein amine dehydrogenase"/>
    <property type="match status" value="4"/>
</dbReference>
<dbReference type="Pfam" id="PF25171">
    <property type="entry name" value="Beta-prop_WDR36-Utp21_1st"/>
    <property type="match status" value="2"/>
</dbReference>
<dbReference type="GO" id="GO:0006364">
    <property type="term" value="P:rRNA processing"/>
    <property type="evidence" value="ECO:0007669"/>
    <property type="project" value="InterPro"/>
</dbReference>
<evidence type="ECO:0000256" key="3">
    <source>
        <dbReference type="PROSITE-ProRule" id="PRU00221"/>
    </source>
</evidence>
<feature type="domain" description="WDR36/Utp21 N-terminal" evidence="5">
    <location>
        <begin position="512"/>
        <end position="697"/>
    </location>
</feature>
<reference evidence="6" key="1">
    <citation type="submission" date="2017-09" db="EMBL/GenBank/DDBJ databases">
        <title>Contemporary evolution of a Lepidopteran species, Heliothis virescens, in response to modern agricultural practices.</title>
        <authorList>
            <person name="Fritz M.L."/>
            <person name="Deyonke A.M."/>
            <person name="Papanicolaou A."/>
            <person name="Micinski S."/>
            <person name="Westbrook J."/>
            <person name="Gould F."/>
        </authorList>
    </citation>
    <scope>NUCLEOTIDE SEQUENCE [LARGE SCALE GENOMIC DNA]</scope>
    <source>
        <strain evidence="6">HvINT-</strain>
        <tissue evidence="6">Whole body</tissue>
    </source>
</reference>
<dbReference type="PROSITE" id="PS00678">
    <property type="entry name" value="WD_REPEATS_1"/>
    <property type="match status" value="1"/>
</dbReference>
<feature type="repeat" description="WD" evidence="3">
    <location>
        <begin position="663"/>
        <end position="694"/>
    </location>
</feature>
<proteinExistence type="predicted"/>
<dbReference type="GO" id="GO:0034388">
    <property type="term" value="C:Pwp2p-containing subcomplex of 90S preribosome"/>
    <property type="evidence" value="ECO:0007669"/>
    <property type="project" value="TreeGrafter"/>
</dbReference>
<dbReference type="Pfam" id="PF04192">
    <property type="entry name" value="Utp21"/>
    <property type="match status" value="1"/>
</dbReference>